<dbReference type="InterPro" id="IPR016024">
    <property type="entry name" value="ARM-type_fold"/>
</dbReference>
<dbReference type="EMBL" id="FN653152">
    <property type="protein sequence ID" value="CBY12983.1"/>
    <property type="molecule type" value="Genomic_DNA"/>
</dbReference>
<protein>
    <recommendedName>
        <fullName evidence="10">Nuclear condensin complex subunit 3 C-terminal domain-containing protein</fullName>
    </recommendedName>
</protein>
<dbReference type="Gene3D" id="1.25.10.10">
    <property type="entry name" value="Leucine-rich Repeat Variant"/>
    <property type="match status" value="1"/>
</dbReference>
<dbReference type="PANTHER" id="PTHR14418">
    <property type="entry name" value="CONDENSIN COMPLEX SUBUNIT 3-RELATED"/>
    <property type="match status" value="1"/>
</dbReference>
<keyword evidence="12" id="KW-1185">Reference proteome</keyword>
<feature type="compositionally biased region" description="Basic and acidic residues" evidence="9">
    <location>
        <begin position="939"/>
        <end position="951"/>
    </location>
</feature>
<evidence type="ECO:0000256" key="9">
    <source>
        <dbReference type="SAM" id="MobiDB-lite"/>
    </source>
</evidence>
<keyword evidence="5" id="KW-0498">Mitosis</keyword>
<evidence type="ECO:0000256" key="1">
    <source>
        <dbReference type="ARBA" id="ARBA00004286"/>
    </source>
</evidence>
<dbReference type="GO" id="GO:0000793">
    <property type="term" value="C:condensed chromosome"/>
    <property type="evidence" value="ECO:0007669"/>
    <property type="project" value="TreeGrafter"/>
</dbReference>
<comment type="similarity">
    <text evidence="2">Belongs to the CND3 (condensin subunit 3) family.</text>
</comment>
<dbReference type="GO" id="GO:0051301">
    <property type="term" value="P:cell division"/>
    <property type="evidence" value="ECO:0007669"/>
    <property type="project" value="UniProtKB-KW"/>
</dbReference>
<evidence type="ECO:0000256" key="7">
    <source>
        <dbReference type="ARBA" id="ARBA00023306"/>
    </source>
</evidence>
<gene>
    <name evidence="11" type="ORF">GSOID_T00003058001</name>
</gene>
<keyword evidence="8" id="KW-0175">Coiled coil</keyword>
<dbReference type="InterPro" id="IPR025977">
    <property type="entry name" value="Cnd3_C"/>
</dbReference>
<dbReference type="SUPFAM" id="SSF48371">
    <property type="entry name" value="ARM repeat"/>
    <property type="match status" value="1"/>
</dbReference>
<dbReference type="PANTHER" id="PTHR14418:SF5">
    <property type="entry name" value="CONDENSIN COMPLEX SUBUNIT 3"/>
    <property type="match status" value="1"/>
</dbReference>
<keyword evidence="6" id="KW-0226">DNA condensation</keyword>
<comment type="subcellular location">
    <subcellularLocation>
        <location evidence="1">Chromosome</location>
    </subcellularLocation>
</comment>
<evidence type="ECO:0000256" key="8">
    <source>
        <dbReference type="SAM" id="Coils"/>
    </source>
</evidence>
<evidence type="ECO:0000259" key="10">
    <source>
        <dbReference type="Pfam" id="PF12719"/>
    </source>
</evidence>
<dbReference type="InParanoid" id="E4XTC1"/>
<keyword evidence="3" id="KW-0158">Chromosome</keyword>
<feature type="region of interest" description="Disordered" evidence="9">
    <location>
        <begin position="920"/>
        <end position="999"/>
    </location>
</feature>
<sequence>MYAINDEDQENDPVIHGNPYAIEFVLEALANMMTTRSAVIRSYSCDLIGKLLVDIPQEYELSLPVISNMTESLVTRANDQSSSVRLLALDALNRLQDPRNRDCPVTAQYLPLTRRTLSCTIDRCLDEDLRVRKEAVKKIADKVKYHVLTDVQVRSLLKHGLDDEPQVRDVVINNLIPGWLTHIRKHGRKNEKGNLIDLVMSLDPSSTDGTSFETSRATIEVVFDQWESLEGLVKNYCQASERLVTFNMLPNINEENVGPAVAFTWFHFVQRAVKLGDAEAYMPQFTDFCVLIEERARMIVHIRTELEESDAYFENRQEFAGDTVRLEDHLFEIKWLIKALTFFDISLDPMNREKLKSLLQYIVVKMFPKDLQEISECIDILVSEVARAEKQRKNDIVKQLVEVLREEGSTKIDCRLADDESQINTQIADEQLEELRNEIGEVQMRIHLLENQQRDAIEEKNFSEASRLEEAIKPHKAQLQKLQIRKNQTKRLPATINSQDDDSTKHRFTYCSAQKALILLNGHMSRLKTLELGLDQFVKILVVPVLMKISIGEITGDKKQPALLEEQAIKCLGLICSLNLSTAKEYFATLVVIAQNEANNVGAMARQAAIQSVIDLALIYDNELTKDLDTTQLESILQSTANESTWGDTAINATTVLEEGPQTICAKLLVAVLREGETDENKYAREISIDGLVSIQLAHRAPSAALQLQVLLHICSKEYHGHDMADYHKAMTRIVLNEEAFKMLVNTLRLALNHIISKQDNLVDLDGASAERILPLIFKLANPEAYHKASEECSSNHIIDIIKVPLRLVMVILEVARDHFIPGVTSGILKLCTDIDITHLILPLKQICDDSKFEETLPLREEIYRIYDKANEINPLIKERHAKDAIRSLISSFHKKVRVCAAVEEHQKNKIEATKKIEEEKENNKQELEKGKKYKRRKSEGAKKSSDKTMEEELQECAEQMTLPEEDEKDDAEASSSDAVQEVPKKKAKTSTPSAPLSQMALYKELCSLNHDWN</sequence>
<dbReference type="GO" id="GO:0000796">
    <property type="term" value="C:condensin complex"/>
    <property type="evidence" value="ECO:0007669"/>
    <property type="project" value="InterPro"/>
</dbReference>
<accession>E4XTC1</accession>
<feature type="compositionally biased region" description="Acidic residues" evidence="9">
    <location>
        <begin position="964"/>
        <end position="973"/>
    </location>
</feature>
<evidence type="ECO:0000313" key="12">
    <source>
        <dbReference type="Proteomes" id="UP000001307"/>
    </source>
</evidence>
<evidence type="ECO:0000313" key="11">
    <source>
        <dbReference type="EMBL" id="CBY12983.1"/>
    </source>
</evidence>
<evidence type="ECO:0000256" key="5">
    <source>
        <dbReference type="ARBA" id="ARBA00022776"/>
    </source>
</evidence>
<feature type="coiled-coil region" evidence="8">
    <location>
        <begin position="371"/>
        <end position="485"/>
    </location>
</feature>
<name>E4XTC1_OIKDI</name>
<evidence type="ECO:0000256" key="6">
    <source>
        <dbReference type="ARBA" id="ARBA00023067"/>
    </source>
</evidence>
<dbReference type="InterPro" id="IPR027165">
    <property type="entry name" value="CND3"/>
</dbReference>
<keyword evidence="7" id="KW-0131">Cell cycle</keyword>
<dbReference type="FunCoup" id="E4XTC1">
    <property type="interactions" value="36"/>
</dbReference>
<proteinExistence type="inferred from homology"/>
<dbReference type="Pfam" id="PF12719">
    <property type="entry name" value="Cnd3"/>
    <property type="match status" value="1"/>
</dbReference>
<evidence type="ECO:0000256" key="4">
    <source>
        <dbReference type="ARBA" id="ARBA00022618"/>
    </source>
</evidence>
<evidence type="ECO:0000256" key="2">
    <source>
        <dbReference type="ARBA" id="ARBA00006533"/>
    </source>
</evidence>
<dbReference type="Proteomes" id="UP000001307">
    <property type="component" value="Unassembled WGS sequence"/>
</dbReference>
<dbReference type="OrthoDB" id="27187at2759"/>
<dbReference type="InterPro" id="IPR011989">
    <property type="entry name" value="ARM-like"/>
</dbReference>
<organism evidence="11">
    <name type="scientific">Oikopleura dioica</name>
    <name type="common">Tunicate</name>
    <dbReference type="NCBI Taxonomy" id="34765"/>
    <lineage>
        <taxon>Eukaryota</taxon>
        <taxon>Metazoa</taxon>
        <taxon>Chordata</taxon>
        <taxon>Tunicata</taxon>
        <taxon>Appendicularia</taxon>
        <taxon>Copelata</taxon>
        <taxon>Oikopleuridae</taxon>
        <taxon>Oikopleura</taxon>
    </lineage>
</organism>
<feature type="domain" description="Nuclear condensin complex subunit 3 C-terminal" evidence="10">
    <location>
        <begin position="562"/>
        <end position="712"/>
    </location>
</feature>
<feature type="compositionally biased region" description="Basic and acidic residues" evidence="9">
    <location>
        <begin position="920"/>
        <end position="931"/>
    </location>
</feature>
<keyword evidence="4" id="KW-0132">Cell division</keyword>
<dbReference type="AlphaFoldDB" id="E4XTC1"/>
<reference evidence="11" key="1">
    <citation type="journal article" date="2010" name="Science">
        <title>Plasticity of animal genome architecture unmasked by rapid evolution of a pelagic tunicate.</title>
        <authorList>
            <person name="Denoeud F."/>
            <person name="Henriet S."/>
            <person name="Mungpakdee S."/>
            <person name="Aury J.M."/>
            <person name="Da Silva C."/>
            <person name="Brinkmann H."/>
            <person name="Mikhaleva J."/>
            <person name="Olsen L.C."/>
            <person name="Jubin C."/>
            <person name="Canestro C."/>
            <person name="Bouquet J.M."/>
            <person name="Danks G."/>
            <person name="Poulain J."/>
            <person name="Campsteijn C."/>
            <person name="Adamski M."/>
            <person name="Cross I."/>
            <person name="Yadetie F."/>
            <person name="Muffato M."/>
            <person name="Louis A."/>
            <person name="Butcher S."/>
            <person name="Tsagkogeorga G."/>
            <person name="Konrad A."/>
            <person name="Singh S."/>
            <person name="Jensen M.F."/>
            <person name="Cong E.H."/>
            <person name="Eikeseth-Otteraa H."/>
            <person name="Noel B."/>
            <person name="Anthouard V."/>
            <person name="Porcel B.M."/>
            <person name="Kachouri-Lafond R."/>
            <person name="Nishino A."/>
            <person name="Ugolini M."/>
            <person name="Chourrout P."/>
            <person name="Nishida H."/>
            <person name="Aasland R."/>
            <person name="Huzurbazar S."/>
            <person name="Westhof E."/>
            <person name="Delsuc F."/>
            <person name="Lehrach H."/>
            <person name="Reinhardt R."/>
            <person name="Weissenbach J."/>
            <person name="Roy S.W."/>
            <person name="Artiguenave F."/>
            <person name="Postlethwait J.H."/>
            <person name="Manak J.R."/>
            <person name="Thompson E.M."/>
            <person name="Jaillon O."/>
            <person name="Du Pasquier L."/>
            <person name="Boudinot P."/>
            <person name="Liberles D.A."/>
            <person name="Volff J.N."/>
            <person name="Philippe H."/>
            <person name="Lenhard B."/>
            <person name="Roest Crollius H."/>
            <person name="Wincker P."/>
            <person name="Chourrout D."/>
        </authorList>
    </citation>
    <scope>NUCLEOTIDE SEQUENCE [LARGE SCALE GENOMIC DNA]</scope>
</reference>
<evidence type="ECO:0000256" key="3">
    <source>
        <dbReference type="ARBA" id="ARBA00022454"/>
    </source>
</evidence>
<dbReference type="GO" id="GO:0007076">
    <property type="term" value="P:mitotic chromosome condensation"/>
    <property type="evidence" value="ECO:0007669"/>
    <property type="project" value="InterPro"/>
</dbReference>